<keyword evidence="4 9" id="KW-1003">Cell membrane</keyword>
<evidence type="ECO:0000256" key="1">
    <source>
        <dbReference type="ARBA" id="ARBA00004651"/>
    </source>
</evidence>
<evidence type="ECO:0000313" key="12">
    <source>
        <dbReference type="EMBL" id="ACN65413.1"/>
    </source>
</evidence>
<feature type="transmembrane region" description="Helical" evidence="11">
    <location>
        <begin position="255"/>
        <end position="277"/>
    </location>
</feature>
<dbReference type="NCBIfam" id="TIGR00832">
    <property type="entry name" value="acr3"/>
    <property type="match status" value="1"/>
</dbReference>
<evidence type="ECO:0000256" key="2">
    <source>
        <dbReference type="ARBA" id="ARBA00010110"/>
    </source>
</evidence>
<accession>C0LQ80</accession>
<feature type="transmembrane region" description="Helical" evidence="11">
    <location>
        <begin position="289"/>
        <end position="311"/>
    </location>
</feature>
<dbReference type="AlphaFoldDB" id="C0LQ80"/>
<comment type="similarity">
    <text evidence="2 9">Belongs to the arsenical resistance-3 (ACR3) (TC 2.A.59) family.</text>
</comment>
<evidence type="ECO:0000256" key="8">
    <source>
        <dbReference type="ARBA" id="ARBA00023136"/>
    </source>
</evidence>
<reference evidence="12" key="1">
    <citation type="submission" date="2009-02" db="EMBL/GenBank/DDBJ databases">
        <title>The Pteris vittata ACR3 gene is necessary for arsenic tolerance in this arsenic hyperaccumulating fern.</title>
        <authorList>
            <person name="Indriolo E."/>
            <person name="Ellis D.R."/>
            <person name="Resseguie E."/>
            <person name="Salt D.E."/>
            <person name="Banks J.A."/>
        </authorList>
    </citation>
    <scope>NUCLEOTIDE SEQUENCE</scope>
</reference>
<feature type="region of interest" description="Disordered" evidence="10">
    <location>
        <begin position="1"/>
        <end position="29"/>
    </location>
</feature>
<evidence type="ECO:0000256" key="5">
    <source>
        <dbReference type="ARBA" id="ARBA00022692"/>
    </source>
</evidence>
<feature type="transmembrane region" description="Helical" evidence="11">
    <location>
        <begin position="349"/>
        <end position="372"/>
    </location>
</feature>
<dbReference type="GO" id="GO:0015105">
    <property type="term" value="F:arsenite transmembrane transporter activity"/>
    <property type="evidence" value="ECO:0007669"/>
    <property type="project" value="TreeGrafter"/>
</dbReference>
<dbReference type="PIRSF" id="PIRSF005508">
    <property type="entry name" value="Acr3"/>
    <property type="match status" value="1"/>
</dbReference>
<dbReference type="GO" id="GO:0046685">
    <property type="term" value="P:response to arsenic-containing substance"/>
    <property type="evidence" value="ECO:0007669"/>
    <property type="project" value="UniProtKB-KW"/>
</dbReference>
<dbReference type="FunFam" id="1.20.1530.20:FF:000009">
    <property type="entry name" value="Arsenite transporter, ACR3 family"/>
    <property type="match status" value="1"/>
</dbReference>
<evidence type="ECO:0000256" key="11">
    <source>
        <dbReference type="SAM" id="Phobius"/>
    </source>
</evidence>
<feature type="transmembrane region" description="Helical" evidence="11">
    <location>
        <begin position="49"/>
        <end position="67"/>
    </location>
</feature>
<dbReference type="GO" id="GO:0015104">
    <property type="term" value="F:antimonite transmembrane transporter activity"/>
    <property type="evidence" value="ECO:0007669"/>
    <property type="project" value="TreeGrafter"/>
</dbReference>
<dbReference type="GO" id="GO:0005886">
    <property type="term" value="C:plasma membrane"/>
    <property type="evidence" value="ECO:0007669"/>
    <property type="project" value="UniProtKB-SubCell"/>
</dbReference>
<evidence type="ECO:0000256" key="4">
    <source>
        <dbReference type="ARBA" id="ARBA00022475"/>
    </source>
</evidence>
<dbReference type="Gene3D" id="1.20.1530.20">
    <property type="match status" value="1"/>
</dbReference>
<evidence type="ECO:0000256" key="7">
    <source>
        <dbReference type="ARBA" id="ARBA00022989"/>
    </source>
</evidence>
<dbReference type="EMBL" id="FJ751631">
    <property type="protein sequence ID" value="ACN65413.1"/>
    <property type="molecule type" value="mRNA"/>
</dbReference>
<keyword evidence="5 9" id="KW-0812">Transmembrane</keyword>
<feature type="transmembrane region" description="Helical" evidence="11">
    <location>
        <begin position="221"/>
        <end position="243"/>
    </location>
</feature>
<dbReference type="SMR" id="C0LQ80"/>
<sequence>MENSSAERKQQLALDIADGNDPSDAAKNPDGRTKLQGLFKQLSLLDRYLYVRIFIVMAVSIIFGYYVKGVKKAFQVAEITSVSLPIAIGLWVMMYPVLCKVQYEMLGGVLRQAGSLETISLSVVLNWVVGPALMTGLAWATLPDLPDFRTGVILVGIPRCTAMVLIWNDLAKGDADYCAILVAINSILQIILFTPVALLYLKVVSRGKGFHVSSWTVAKSVLLFLGVPLVAGVLTRLILMNAFGRKWYESKFLRFIGPWALIGLLYTIFVMFSIQAHQIVDNIGHVVRVAVPLLLYFGILFFGSLGICRWLKVPYPLMVTQCFMARSNNFELAIAVAVGSFGIDSTQALAATIGPLIEVPVRLLFVYIVGFFQRKGPSV</sequence>
<feature type="transmembrane region" description="Helical" evidence="11">
    <location>
        <begin position="179"/>
        <end position="201"/>
    </location>
</feature>
<name>C0LQ80_PTEVI</name>
<proteinExistence type="evidence at transcript level"/>
<protein>
    <submittedName>
        <fullName evidence="12">Arsenite transporter</fullName>
    </submittedName>
</protein>
<evidence type="ECO:0000256" key="9">
    <source>
        <dbReference type="PIRNR" id="PIRNR005508"/>
    </source>
</evidence>
<keyword evidence="8 9" id="KW-0472">Membrane</keyword>
<organism evidence="12">
    <name type="scientific">Pteris vittata</name>
    <name type="common">Chinese ladder brake</name>
    <dbReference type="NCBI Taxonomy" id="13821"/>
    <lineage>
        <taxon>Eukaryota</taxon>
        <taxon>Viridiplantae</taxon>
        <taxon>Streptophyta</taxon>
        <taxon>Embryophyta</taxon>
        <taxon>Tracheophyta</taxon>
        <taxon>Polypodiopsida</taxon>
        <taxon>Polypodiidae</taxon>
        <taxon>Polypodiales</taxon>
        <taxon>Pteridineae</taxon>
        <taxon>Pteridaceae</taxon>
        <taxon>Pteridoideae</taxon>
        <taxon>Pteris</taxon>
        <taxon>Pteris subgen. Pteris</taxon>
        <taxon>Pteris sect. Pteris</taxon>
    </lineage>
</organism>
<dbReference type="InterPro" id="IPR002657">
    <property type="entry name" value="BilAc:Na_symport/Acr3"/>
</dbReference>
<feature type="transmembrane region" description="Helical" evidence="11">
    <location>
        <begin position="79"/>
        <end position="98"/>
    </location>
</feature>
<dbReference type="PANTHER" id="PTHR43057">
    <property type="entry name" value="ARSENITE EFFLUX TRANSPORTER"/>
    <property type="match status" value="1"/>
</dbReference>
<dbReference type="GO" id="GO:0015297">
    <property type="term" value="F:antiporter activity"/>
    <property type="evidence" value="ECO:0007669"/>
    <property type="project" value="UniProtKB-UniRule"/>
</dbReference>
<keyword evidence="6" id="KW-0059">Arsenical resistance</keyword>
<feature type="transmembrane region" description="Helical" evidence="11">
    <location>
        <begin position="119"/>
        <end position="142"/>
    </location>
</feature>
<keyword evidence="7 9" id="KW-1133">Transmembrane helix</keyword>
<keyword evidence="3 9" id="KW-0813">Transport</keyword>
<evidence type="ECO:0000256" key="3">
    <source>
        <dbReference type="ARBA" id="ARBA00022448"/>
    </source>
</evidence>
<feature type="compositionally biased region" description="Basic and acidic residues" evidence="10">
    <location>
        <begin position="1"/>
        <end position="10"/>
    </location>
</feature>
<dbReference type="InterPro" id="IPR004706">
    <property type="entry name" value="Arsenical-R_Acr3"/>
</dbReference>
<dbReference type="Pfam" id="PF01758">
    <property type="entry name" value="SBF"/>
    <property type="match status" value="1"/>
</dbReference>
<dbReference type="InterPro" id="IPR038770">
    <property type="entry name" value="Na+/solute_symporter_sf"/>
</dbReference>
<comment type="subcellular location">
    <subcellularLocation>
        <location evidence="1 9">Cell membrane</location>
        <topology evidence="1 9">Multi-pass membrane protein</topology>
    </subcellularLocation>
</comment>
<dbReference type="PANTHER" id="PTHR43057:SF1">
    <property type="entry name" value="ARSENICAL-RESISTANCE PROTEIN 3"/>
    <property type="match status" value="1"/>
</dbReference>
<evidence type="ECO:0000256" key="6">
    <source>
        <dbReference type="ARBA" id="ARBA00022849"/>
    </source>
</evidence>
<evidence type="ECO:0000256" key="10">
    <source>
        <dbReference type="SAM" id="MobiDB-lite"/>
    </source>
</evidence>